<organism evidence="2 3">
    <name type="scientific">Salipiger marinus</name>
    <dbReference type="NCBI Taxonomy" id="555512"/>
    <lineage>
        <taxon>Bacteria</taxon>
        <taxon>Pseudomonadati</taxon>
        <taxon>Pseudomonadota</taxon>
        <taxon>Alphaproteobacteria</taxon>
        <taxon>Rhodobacterales</taxon>
        <taxon>Roseobacteraceae</taxon>
        <taxon>Salipiger</taxon>
    </lineage>
</organism>
<protein>
    <submittedName>
        <fullName evidence="2">Uncharacterized protein</fullName>
    </submittedName>
</protein>
<proteinExistence type="predicted"/>
<evidence type="ECO:0000256" key="1">
    <source>
        <dbReference type="SAM" id="MobiDB-lite"/>
    </source>
</evidence>
<dbReference type="RefSeq" id="WP_131821874.1">
    <property type="nucleotide sequence ID" value="NZ_FNEJ01000032.1"/>
</dbReference>
<accession>A0A1G8TRW3</accession>
<feature type="compositionally biased region" description="Acidic residues" evidence="1">
    <location>
        <begin position="76"/>
        <end position="88"/>
    </location>
</feature>
<keyword evidence="3" id="KW-1185">Reference proteome</keyword>
<feature type="region of interest" description="Disordered" evidence="1">
    <location>
        <begin position="1"/>
        <end position="45"/>
    </location>
</feature>
<dbReference type="EMBL" id="FNEJ01000032">
    <property type="protein sequence ID" value="SDJ44262.1"/>
    <property type="molecule type" value="Genomic_DNA"/>
</dbReference>
<reference evidence="3" key="1">
    <citation type="submission" date="2016-10" db="EMBL/GenBank/DDBJ databases">
        <authorList>
            <person name="Varghese N."/>
            <person name="Submissions S."/>
        </authorList>
    </citation>
    <scope>NUCLEOTIDE SEQUENCE [LARGE SCALE GENOMIC DNA]</scope>
    <source>
        <strain evidence="3">DSM 26424</strain>
    </source>
</reference>
<feature type="compositionally biased region" description="Polar residues" evidence="1">
    <location>
        <begin position="14"/>
        <end position="24"/>
    </location>
</feature>
<dbReference type="AlphaFoldDB" id="A0A1G8TRW3"/>
<gene>
    <name evidence="2" type="ORF">SAMN04487993_10321</name>
</gene>
<evidence type="ECO:0000313" key="3">
    <source>
        <dbReference type="Proteomes" id="UP000199093"/>
    </source>
</evidence>
<name>A0A1G8TRW3_9RHOB</name>
<sequence length="94" mass="9987">MSDTPHDTAAPLSARTQKSLNLTAKSVKRRMSKISSGTEPRALNKKKGKLAIAILNQIAAGQIKNPVAVAKAFADEQNEEGAEPATEETADKET</sequence>
<feature type="region of interest" description="Disordered" evidence="1">
    <location>
        <begin position="74"/>
        <end position="94"/>
    </location>
</feature>
<evidence type="ECO:0000313" key="2">
    <source>
        <dbReference type="EMBL" id="SDJ44262.1"/>
    </source>
</evidence>
<dbReference type="Proteomes" id="UP000199093">
    <property type="component" value="Unassembled WGS sequence"/>
</dbReference>